<reference evidence="1 2" key="1">
    <citation type="submission" date="2019-09" db="EMBL/GenBank/DDBJ databases">
        <authorList>
            <person name="Chandra G."/>
            <person name="Truman W A."/>
        </authorList>
    </citation>
    <scope>NUCLEOTIDE SEQUENCE [LARGE SCALE GENOMIC DNA]</scope>
    <source>
        <strain evidence="1">PS941</strain>
    </source>
</reference>
<dbReference type="Proteomes" id="UP000326452">
    <property type="component" value="Unassembled WGS sequence"/>
</dbReference>
<evidence type="ECO:0000313" key="2">
    <source>
        <dbReference type="Proteomes" id="UP000326452"/>
    </source>
</evidence>
<evidence type="ECO:0000313" key="1">
    <source>
        <dbReference type="EMBL" id="VVP73572.1"/>
    </source>
</evidence>
<organism evidence="1 2">
    <name type="scientific">Pseudomonas fluorescens</name>
    <dbReference type="NCBI Taxonomy" id="294"/>
    <lineage>
        <taxon>Bacteria</taxon>
        <taxon>Pseudomonadati</taxon>
        <taxon>Pseudomonadota</taxon>
        <taxon>Gammaproteobacteria</taxon>
        <taxon>Pseudomonadales</taxon>
        <taxon>Pseudomonadaceae</taxon>
        <taxon>Pseudomonas</taxon>
    </lineage>
</organism>
<dbReference type="AlphaFoldDB" id="A0A5E7RGL0"/>
<proteinExistence type="predicted"/>
<name>A0A5E7RGL0_PSEFL</name>
<dbReference type="EMBL" id="CABVJC010000001">
    <property type="protein sequence ID" value="VVP73572.1"/>
    <property type="molecule type" value="Genomic_DNA"/>
</dbReference>
<protein>
    <submittedName>
        <fullName evidence="1">Uncharacterized protein</fullName>
    </submittedName>
</protein>
<accession>A0A5E7RGL0</accession>
<gene>
    <name evidence="1" type="ORF">PS941_00059</name>
</gene>
<sequence length="64" mass="7409">MFLNISEQRFPDVWLSLFPTKKRGVQNPPLKAPESLGVPTVPPFPRFFFTDTFGQWRKSGEVKL</sequence>